<comment type="similarity">
    <text evidence="2">Belongs to the autoinducer-2 exporter (AI-2E) (TC 2.A.86) family.</text>
</comment>
<evidence type="ECO:0000256" key="1">
    <source>
        <dbReference type="ARBA" id="ARBA00004651"/>
    </source>
</evidence>
<keyword evidence="4" id="KW-1003">Cell membrane</keyword>
<evidence type="ECO:0000256" key="7">
    <source>
        <dbReference type="ARBA" id="ARBA00023136"/>
    </source>
</evidence>
<name>A0A0D5CHJ6_9MICO</name>
<feature type="transmembrane region" description="Helical" evidence="8">
    <location>
        <begin position="7"/>
        <end position="27"/>
    </location>
</feature>
<dbReference type="Proteomes" id="UP000032604">
    <property type="component" value="Chromosome"/>
</dbReference>
<sequence>MKIQNPYRLGLLAGLGVLTALVIGGALVSLGTVLTYVGTAVFLALGIDPLVTFLERKGVPRPVAILVIFLVLLGSLAGVLLAVIPVVVNQASALVTQIVQYAQSVSGDQFIENLQSFVPREVFDVQSGADQLIQYLSNASNVATITGNVLTVAFTIGNFLFGLVIVVILTMYFTASLNSFKSGLYKLVPATRRARFADIAEQITQSVGRYVMGQVGLALCNGVLSFVYLSIVGAALPAVWAFIAFLFSLLPLVGTITGSALIVLGQIVLLPESMNTWIAVAIYYLVYMQIEAYVLSPNIMNRAVKVPGVVVVIAALTGGTLLGVLGALIAVPVAAAVLLIIRQVAVPLQNER</sequence>
<feature type="transmembrane region" description="Helical" evidence="8">
    <location>
        <begin position="276"/>
        <end position="296"/>
    </location>
</feature>
<feature type="transmembrane region" description="Helical" evidence="8">
    <location>
        <begin position="63"/>
        <end position="88"/>
    </location>
</feature>
<accession>A0A0D5CHJ6</accession>
<feature type="transmembrane region" description="Helical" evidence="8">
    <location>
        <begin position="242"/>
        <end position="264"/>
    </location>
</feature>
<organism evidence="9 10">
    <name type="scientific">Clavibacter michiganensis subsp. insidiosus</name>
    <dbReference type="NCBI Taxonomy" id="33014"/>
    <lineage>
        <taxon>Bacteria</taxon>
        <taxon>Bacillati</taxon>
        <taxon>Actinomycetota</taxon>
        <taxon>Actinomycetes</taxon>
        <taxon>Micrococcales</taxon>
        <taxon>Microbacteriaceae</taxon>
        <taxon>Clavibacter</taxon>
    </lineage>
</organism>
<keyword evidence="3" id="KW-0813">Transport</keyword>
<dbReference type="GO" id="GO:0005886">
    <property type="term" value="C:plasma membrane"/>
    <property type="evidence" value="ECO:0007669"/>
    <property type="project" value="UniProtKB-SubCell"/>
</dbReference>
<evidence type="ECO:0000313" key="10">
    <source>
        <dbReference type="Proteomes" id="UP000032604"/>
    </source>
</evidence>
<dbReference type="OrthoDB" id="4016357at2"/>
<evidence type="ECO:0000313" key="9">
    <source>
        <dbReference type="EMBL" id="AJW78754.1"/>
    </source>
</evidence>
<evidence type="ECO:0000256" key="4">
    <source>
        <dbReference type="ARBA" id="ARBA00022475"/>
    </source>
</evidence>
<feature type="transmembrane region" description="Helical" evidence="8">
    <location>
        <begin position="308"/>
        <end position="341"/>
    </location>
</feature>
<dbReference type="InterPro" id="IPR002549">
    <property type="entry name" value="AI-2E-like"/>
</dbReference>
<dbReference type="KEGG" id="cmh:VO01_06065"/>
<evidence type="ECO:0000256" key="8">
    <source>
        <dbReference type="SAM" id="Phobius"/>
    </source>
</evidence>
<feature type="transmembrane region" description="Helical" evidence="8">
    <location>
        <begin position="149"/>
        <end position="173"/>
    </location>
</feature>
<reference evidence="9 10" key="1">
    <citation type="journal article" date="2015" name="Genome Announc.">
        <title>Complete Genome Sequence of Clavibacter michiganensis subsp. insidiosus R1-1 Using PacBio Single-Molecule Real-Time Technology.</title>
        <authorList>
            <person name="Lu Y."/>
            <person name="Samac D.A."/>
            <person name="Glazebrook J."/>
            <person name="Ishimaru C.A."/>
        </authorList>
    </citation>
    <scope>NUCLEOTIDE SEQUENCE [LARGE SCALE GENOMIC DNA]</scope>
    <source>
        <strain evidence="9 10">R1-1</strain>
    </source>
</reference>
<keyword evidence="7 8" id="KW-0472">Membrane</keyword>
<protein>
    <submittedName>
        <fullName evidence="9">Membrane protein</fullName>
    </submittedName>
</protein>
<gene>
    <name evidence="9" type="ORF">VO01_06065</name>
</gene>
<dbReference type="RefSeq" id="WP_045527579.1">
    <property type="nucleotide sequence ID" value="NZ_CP011043.1"/>
</dbReference>
<dbReference type="PATRIC" id="fig|33014.5.peg.1265"/>
<keyword evidence="6 8" id="KW-1133">Transmembrane helix</keyword>
<proteinExistence type="inferred from homology"/>
<dbReference type="AlphaFoldDB" id="A0A0D5CHJ6"/>
<evidence type="ECO:0000256" key="3">
    <source>
        <dbReference type="ARBA" id="ARBA00022448"/>
    </source>
</evidence>
<evidence type="ECO:0000256" key="5">
    <source>
        <dbReference type="ARBA" id="ARBA00022692"/>
    </source>
</evidence>
<dbReference type="HOGENOM" id="CLU_031275_6_1_11"/>
<dbReference type="PANTHER" id="PTHR21716:SF53">
    <property type="entry name" value="PERMEASE PERM-RELATED"/>
    <property type="match status" value="1"/>
</dbReference>
<keyword evidence="5 8" id="KW-0812">Transmembrane</keyword>
<evidence type="ECO:0000256" key="6">
    <source>
        <dbReference type="ARBA" id="ARBA00022989"/>
    </source>
</evidence>
<evidence type="ECO:0000256" key="2">
    <source>
        <dbReference type="ARBA" id="ARBA00009773"/>
    </source>
</evidence>
<comment type="subcellular location">
    <subcellularLocation>
        <location evidence="1">Cell membrane</location>
        <topology evidence="1">Multi-pass membrane protein</topology>
    </subcellularLocation>
</comment>
<dbReference type="PANTHER" id="PTHR21716">
    <property type="entry name" value="TRANSMEMBRANE PROTEIN"/>
    <property type="match status" value="1"/>
</dbReference>
<dbReference type="EMBL" id="CP011043">
    <property type="protein sequence ID" value="AJW78754.1"/>
    <property type="molecule type" value="Genomic_DNA"/>
</dbReference>
<feature type="transmembrane region" description="Helical" evidence="8">
    <location>
        <begin position="33"/>
        <end position="51"/>
    </location>
</feature>
<dbReference type="GO" id="GO:0055085">
    <property type="term" value="P:transmembrane transport"/>
    <property type="evidence" value="ECO:0007669"/>
    <property type="project" value="TreeGrafter"/>
</dbReference>
<feature type="transmembrane region" description="Helical" evidence="8">
    <location>
        <begin position="215"/>
        <end position="236"/>
    </location>
</feature>
<dbReference type="Pfam" id="PF01594">
    <property type="entry name" value="AI-2E_transport"/>
    <property type="match status" value="1"/>
</dbReference>